<protein>
    <submittedName>
        <fullName evidence="2">Uncharacterized protein</fullName>
    </submittedName>
</protein>
<dbReference type="PANTHER" id="PTHR31912:SF34">
    <property type="entry name" value="NOTOCHORD-RELATED PROTEIN"/>
    <property type="match status" value="1"/>
</dbReference>
<reference evidence="2 3" key="1">
    <citation type="submission" date="2019-05" db="EMBL/GenBank/DDBJ databases">
        <title>Emergence of the Ug99 lineage of the wheat stem rust pathogen through somatic hybridization.</title>
        <authorList>
            <person name="Li F."/>
            <person name="Upadhyaya N.M."/>
            <person name="Sperschneider J."/>
            <person name="Matny O."/>
            <person name="Nguyen-Phuc H."/>
            <person name="Mago R."/>
            <person name="Raley C."/>
            <person name="Miller M.E."/>
            <person name="Silverstein K.A.T."/>
            <person name="Henningsen E."/>
            <person name="Hirsch C.D."/>
            <person name="Visser B."/>
            <person name="Pretorius Z.A."/>
            <person name="Steffenson B.J."/>
            <person name="Schwessinger B."/>
            <person name="Dodds P.N."/>
            <person name="Figueroa M."/>
        </authorList>
    </citation>
    <scope>NUCLEOTIDE SEQUENCE [LARGE SCALE GENOMIC DNA]</scope>
    <source>
        <strain evidence="2 3">Ug99</strain>
    </source>
</reference>
<evidence type="ECO:0000313" key="2">
    <source>
        <dbReference type="EMBL" id="KAA1124700.1"/>
    </source>
</evidence>
<gene>
    <name evidence="2" type="ORF">PGTUg99_031077</name>
</gene>
<feature type="region of interest" description="Disordered" evidence="1">
    <location>
        <begin position="1"/>
        <end position="35"/>
    </location>
</feature>
<dbReference type="Proteomes" id="UP000325313">
    <property type="component" value="Unassembled WGS sequence"/>
</dbReference>
<evidence type="ECO:0000256" key="1">
    <source>
        <dbReference type="SAM" id="MobiDB-lite"/>
    </source>
</evidence>
<organism evidence="2 3">
    <name type="scientific">Puccinia graminis f. sp. tritici</name>
    <dbReference type="NCBI Taxonomy" id="56615"/>
    <lineage>
        <taxon>Eukaryota</taxon>
        <taxon>Fungi</taxon>
        <taxon>Dikarya</taxon>
        <taxon>Basidiomycota</taxon>
        <taxon>Pucciniomycotina</taxon>
        <taxon>Pucciniomycetes</taxon>
        <taxon>Pucciniales</taxon>
        <taxon>Pucciniaceae</taxon>
        <taxon>Puccinia</taxon>
    </lineage>
</organism>
<sequence length="384" mass="44226">MDKSDQPRPRNWEETKTRLHQAWRDSKNKAKTSYDEETKKFGLKDNINVEFVEKYHQRNKPGQKEAINKIEKDPFHRLFSPFLNLKGFDGAKDTPVEILHGFQLGIIRYLLRDFMSGLTDGNKRTLESHWRAFNTDSLNIPPLQALFMVNHYKSFIGKHTKKVIQAAPNMHHFQPSLNVTEVKGIQKLMGIDMSSKPIYPIVIKGEAPDQMMDKTPIPTHLKNVYPTAKWKLIRTIKTSKYDSVHQGIFVLIKRQDRSPYVAEVSKVWQANSQSSTIFLEVQEYKPVGLNGTYLMQEYVATNNLMYATAQHNCIEGLCKVITQTLKTEGKQEGTTTRKTIGHTPTNSYILNAFSLRSIQGHRNHSMLPRRPISQAMWDEAITRA</sequence>
<dbReference type="EMBL" id="VDEP01000203">
    <property type="protein sequence ID" value="KAA1124700.1"/>
    <property type="molecule type" value="Genomic_DNA"/>
</dbReference>
<dbReference type="AlphaFoldDB" id="A0A5B0RG18"/>
<dbReference type="PANTHER" id="PTHR31912">
    <property type="entry name" value="IP13529P"/>
    <property type="match status" value="1"/>
</dbReference>
<comment type="caution">
    <text evidence="2">The sequence shown here is derived from an EMBL/GenBank/DDBJ whole genome shotgun (WGS) entry which is preliminary data.</text>
</comment>
<evidence type="ECO:0000313" key="3">
    <source>
        <dbReference type="Proteomes" id="UP000325313"/>
    </source>
</evidence>
<proteinExistence type="predicted"/>
<accession>A0A5B0RG18</accession>
<name>A0A5B0RG18_PUCGR</name>